<evidence type="ECO:0000313" key="4">
    <source>
        <dbReference type="Proteomes" id="UP000029725"/>
    </source>
</evidence>
<sequence>MKLYIFCLFFYVSVVCAISTDVSYITKTSIPTSYLLEIVVLTPGGSPSNCVPAIPSMSVCNGMVTVTKTLSNFCPPCTTSSTRSSTFTKTVTLTPYSASSVPSSTSNSYTLPKTSEMYPNNSNDRSCSATVTISETKTISAAGSSPIRPENLSSSAMPTNPSSSATPTNSLPSIKPTNSLSSMKPTNPTSPVTSSDLPVNSTASPQLSTVTQTVTQRILSLQNIRLVRRYPDE</sequence>
<proteinExistence type="predicted"/>
<feature type="compositionally biased region" description="Polar residues" evidence="1">
    <location>
        <begin position="109"/>
        <end position="143"/>
    </location>
</feature>
<dbReference type="HOGENOM" id="CLU_1190159_0_0_1"/>
<dbReference type="RefSeq" id="XP_013238592.1">
    <property type="nucleotide sequence ID" value="XM_013383138.1"/>
</dbReference>
<evidence type="ECO:0000256" key="1">
    <source>
        <dbReference type="SAM" id="MobiDB-lite"/>
    </source>
</evidence>
<accession>A0A098VT54</accession>
<name>A0A098VT54_9MICR</name>
<dbReference type="VEuPathDB" id="MicrosporidiaDB:DI09_1p150"/>
<dbReference type="AlphaFoldDB" id="A0A098VT54"/>
<evidence type="ECO:0000256" key="2">
    <source>
        <dbReference type="SAM" id="SignalP"/>
    </source>
</evidence>
<dbReference type="EMBL" id="JMKJ01000111">
    <property type="protein sequence ID" value="KGG52165.1"/>
    <property type="molecule type" value="Genomic_DNA"/>
</dbReference>
<feature type="signal peptide" evidence="2">
    <location>
        <begin position="1"/>
        <end position="17"/>
    </location>
</feature>
<dbReference type="GeneID" id="25258902"/>
<keyword evidence="4" id="KW-1185">Reference proteome</keyword>
<feature type="region of interest" description="Disordered" evidence="1">
    <location>
        <begin position="102"/>
        <end position="208"/>
    </location>
</feature>
<feature type="compositionally biased region" description="Polar residues" evidence="1">
    <location>
        <begin position="175"/>
        <end position="208"/>
    </location>
</feature>
<evidence type="ECO:0000313" key="3">
    <source>
        <dbReference type="EMBL" id="KGG52165.1"/>
    </source>
</evidence>
<feature type="chain" id="PRO_5001942011" evidence="2">
    <location>
        <begin position="18"/>
        <end position="233"/>
    </location>
</feature>
<comment type="caution">
    <text evidence="3">The sequence shown here is derived from an EMBL/GenBank/DDBJ whole genome shotgun (WGS) entry which is preliminary data.</text>
</comment>
<protein>
    <submittedName>
        <fullName evidence="3">Uncharacterized protein</fullName>
    </submittedName>
</protein>
<keyword evidence="2" id="KW-0732">Signal</keyword>
<gene>
    <name evidence="3" type="ORF">DI09_1p150</name>
</gene>
<feature type="compositionally biased region" description="Low complexity" evidence="1">
    <location>
        <begin position="152"/>
        <end position="173"/>
    </location>
</feature>
<organism evidence="3 4">
    <name type="scientific">Mitosporidium daphniae</name>
    <dbReference type="NCBI Taxonomy" id="1485682"/>
    <lineage>
        <taxon>Eukaryota</taxon>
        <taxon>Fungi</taxon>
        <taxon>Fungi incertae sedis</taxon>
        <taxon>Microsporidia</taxon>
        <taxon>Mitosporidium</taxon>
    </lineage>
</organism>
<dbReference type="Proteomes" id="UP000029725">
    <property type="component" value="Unassembled WGS sequence"/>
</dbReference>
<reference evidence="3 4" key="1">
    <citation type="submission" date="2014-04" db="EMBL/GenBank/DDBJ databases">
        <title>A new species of microsporidia sheds light on the evolution of extreme parasitism.</title>
        <authorList>
            <person name="Haag K.L."/>
            <person name="James T.Y."/>
            <person name="Larsson R."/>
            <person name="Schaer T.M."/>
            <person name="Refardt D."/>
            <person name="Pombert J.-F."/>
            <person name="Ebert D."/>
        </authorList>
    </citation>
    <scope>NUCLEOTIDE SEQUENCE [LARGE SCALE GENOMIC DNA]</scope>
    <source>
        <strain evidence="3 4">UGP3</strain>
        <tissue evidence="3">Spores</tissue>
    </source>
</reference>